<gene>
    <name evidence="1" type="ORF">QFC19_000659</name>
</gene>
<accession>A0ACC2WN56</accession>
<dbReference type="EMBL" id="JASBWR010000004">
    <property type="protein sequence ID" value="KAJ9112639.1"/>
    <property type="molecule type" value="Genomic_DNA"/>
</dbReference>
<keyword evidence="2" id="KW-1185">Reference proteome</keyword>
<dbReference type="Proteomes" id="UP001241377">
    <property type="component" value="Unassembled WGS sequence"/>
</dbReference>
<reference evidence="1" key="1">
    <citation type="submission" date="2023-04" db="EMBL/GenBank/DDBJ databases">
        <title>Draft Genome sequencing of Naganishia species isolated from polar environments using Oxford Nanopore Technology.</title>
        <authorList>
            <person name="Leo P."/>
            <person name="Venkateswaran K."/>
        </authorList>
    </citation>
    <scope>NUCLEOTIDE SEQUENCE</scope>
    <source>
        <strain evidence="1">MNA-CCFEE 5261</strain>
    </source>
</reference>
<sequence length="262" mass="29226">MPPLSLAPLALADIPGPLIDQCFTQGQSLIESLPSWQKKAKYHAATVQAYALPEQQRSSLGLDSAEHWVARTSIHRLEGTSNGQLVYDYFRGGLLVDHSEQERQYIESCMESERLQVFREAEAEVWRMTYKTPPPTSPRTFVFLLLTRELDSTLGSRVLMNISIPFDHPSCPPKQANEKHRVRGRYVSVECVREIEGGDKVEWLMATSSDAGGLIPQFLTNMSLAGKITEDVPSFVKYLNTKMEAGDDLGTTAAAKLITLKL</sequence>
<name>A0ACC2WN56_9TREE</name>
<comment type="caution">
    <text evidence="1">The sequence shown here is derived from an EMBL/GenBank/DDBJ whole genome shotgun (WGS) entry which is preliminary data.</text>
</comment>
<protein>
    <submittedName>
        <fullName evidence="1">Uncharacterized protein</fullName>
    </submittedName>
</protein>
<evidence type="ECO:0000313" key="2">
    <source>
        <dbReference type="Proteomes" id="UP001241377"/>
    </source>
</evidence>
<organism evidence="1 2">
    <name type="scientific">Naganishia cerealis</name>
    <dbReference type="NCBI Taxonomy" id="610337"/>
    <lineage>
        <taxon>Eukaryota</taxon>
        <taxon>Fungi</taxon>
        <taxon>Dikarya</taxon>
        <taxon>Basidiomycota</taxon>
        <taxon>Agaricomycotina</taxon>
        <taxon>Tremellomycetes</taxon>
        <taxon>Filobasidiales</taxon>
        <taxon>Filobasidiaceae</taxon>
        <taxon>Naganishia</taxon>
    </lineage>
</organism>
<evidence type="ECO:0000313" key="1">
    <source>
        <dbReference type="EMBL" id="KAJ9112639.1"/>
    </source>
</evidence>
<proteinExistence type="predicted"/>